<evidence type="ECO:0000313" key="2">
    <source>
        <dbReference type="EMBL" id="QQR29141.1"/>
    </source>
</evidence>
<accession>A0A1Z2XN85</accession>
<evidence type="ECO:0000313" key="3">
    <source>
        <dbReference type="Proteomes" id="UP000196710"/>
    </source>
</evidence>
<protein>
    <submittedName>
        <fullName evidence="2">Transposon-encoded TnpW family protein</fullName>
    </submittedName>
</protein>
<dbReference type="Proteomes" id="UP000196710">
    <property type="component" value="Chromosome"/>
</dbReference>
<evidence type="ECO:0000313" key="4">
    <source>
        <dbReference type="Proteomes" id="UP000596035"/>
    </source>
</evidence>
<dbReference type="EMBL" id="CP021422">
    <property type="protein sequence ID" value="ASB39851.1"/>
    <property type="molecule type" value="Genomic_DNA"/>
</dbReference>
<dbReference type="KEGG" id="amur:ADH66_03835"/>
<dbReference type="AlphaFoldDB" id="A0A1Z2XN85"/>
<reference evidence="2 4" key="3">
    <citation type="submission" date="2020-11" db="EMBL/GenBank/DDBJ databases">
        <title>Closed and high quality bacterial genomes of the OMM12 community.</title>
        <authorList>
            <person name="Marbouty M."/>
            <person name="Lamy-Besnier Q."/>
            <person name="Debarbieux L."/>
            <person name="Koszul R."/>
        </authorList>
    </citation>
    <scope>NUCLEOTIDE SEQUENCE [LARGE SCALE GENOMIC DNA]</scope>
    <source>
        <strain evidence="2 4">KB18</strain>
    </source>
</reference>
<keyword evidence="3" id="KW-1185">Reference proteome</keyword>
<dbReference type="RefSeq" id="WP_066535507.1">
    <property type="nucleotide sequence ID" value="NZ_CP021422.1"/>
</dbReference>
<sequence>MPQNQISATTTHKIGKTTYFVCASASEKATDTIDKKIKKLIRKDMEQNAGSVQK</sequence>
<organism evidence="2 4">
    <name type="scientific">Acutalibacter muris</name>
    <dbReference type="NCBI Taxonomy" id="1796620"/>
    <lineage>
        <taxon>Bacteria</taxon>
        <taxon>Bacillati</taxon>
        <taxon>Bacillota</taxon>
        <taxon>Clostridia</taxon>
        <taxon>Eubacteriales</taxon>
        <taxon>Acutalibacteraceae</taxon>
        <taxon>Acutalibacter</taxon>
    </lineage>
</organism>
<evidence type="ECO:0000313" key="1">
    <source>
        <dbReference type="EMBL" id="ASB39851.1"/>
    </source>
</evidence>
<dbReference type="Pfam" id="PF14202">
    <property type="entry name" value="TnpW"/>
    <property type="match status" value="1"/>
</dbReference>
<reference evidence="3" key="2">
    <citation type="submission" date="2017-05" db="EMBL/GenBank/DDBJ databases">
        <title>Improved OligoMM genomes.</title>
        <authorList>
            <person name="Garzetti D."/>
        </authorList>
    </citation>
    <scope>NUCLEOTIDE SEQUENCE [LARGE SCALE GENOMIC DNA]</scope>
    <source>
        <strain evidence="3">KB18</strain>
    </source>
</reference>
<reference evidence="1" key="1">
    <citation type="journal article" date="2017" name="Genome Announc.">
        <title>High-Quality Whole-Genome Sequences of the Oligo-Mouse-Microbiota Bacterial Community.</title>
        <authorList>
            <person name="Garzetti D."/>
            <person name="Brugiroux S."/>
            <person name="Bunk B."/>
            <person name="Pukall R."/>
            <person name="McCoy K.D."/>
            <person name="Macpherson A.J."/>
            <person name="Stecher B."/>
        </authorList>
    </citation>
    <scope>NUCLEOTIDE SEQUENCE</scope>
    <source>
        <strain evidence="1">KB18</strain>
    </source>
</reference>
<dbReference type="InterPro" id="IPR026990">
    <property type="entry name" value="TnpW"/>
</dbReference>
<dbReference type="Proteomes" id="UP000596035">
    <property type="component" value="Chromosome"/>
</dbReference>
<gene>
    <name evidence="1" type="ORF">ADH66_03835</name>
    <name evidence="2" type="ORF">I5Q82_13905</name>
</gene>
<dbReference type="EMBL" id="CP065321">
    <property type="protein sequence ID" value="QQR29141.1"/>
    <property type="molecule type" value="Genomic_DNA"/>
</dbReference>
<name>A0A1Z2XN85_9FIRM</name>
<proteinExistence type="predicted"/>